<dbReference type="RefSeq" id="WP_132321812.1">
    <property type="nucleotide sequence ID" value="NZ_FWZT01000016.1"/>
</dbReference>
<dbReference type="STRING" id="1513793.SAMN06296036_11651"/>
<gene>
    <name evidence="1" type="ORF">SAMN06296036_11651</name>
</gene>
<proteinExistence type="predicted"/>
<dbReference type="EMBL" id="FWZT01000016">
    <property type="protein sequence ID" value="SMF52361.1"/>
    <property type="molecule type" value="Genomic_DNA"/>
</dbReference>
<protein>
    <recommendedName>
        <fullName evidence="3">Lipoprotein</fullName>
    </recommendedName>
</protein>
<dbReference type="Proteomes" id="UP000192907">
    <property type="component" value="Unassembled WGS sequence"/>
</dbReference>
<organism evidence="1 2">
    <name type="scientific">Pseudobacteriovorax antillogorgiicola</name>
    <dbReference type="NCBI Taxonomy" id="1513793"/>
    <lineage>
        <taxon>Bacteria</taxon>
        <taxon>Pseudomonadati</taxon>
        <taxon>Bdellovibrionota</taxon>
        <taxon>Oligoflexia</taxon>
        <taxon>Oligoflexales</taxon>
        <taxon>Pseudobacteriovoracaceae</taxon>
        <taxon>Pseudobacteriovorax</taxon>
    </lineage>
</organism>
<keyword evidence="2" id="KW-1185">Reference proteome</keyword>
<dbReference type="AlphaFoldDB" id="A0A1Y6C953"/>
<evidence type="ECO:0000313" key="2">
    <source>
        <dbReference type="Proteomes" id="UP000192907"/>
    </source>
</evidence>
<evidence type="ECO:0008006" key="3">
    <source>
        <dbReference type="Google" id="ProtNLM"/>
    </source>
</evidence>
<dbReference type="PROSITE" id="PS51257">
    <property type="entry name" value="PROKAR_LIPOPROTEIN"/>
    <property type="match status" value="1"/>
</dbReference>
<evidence type="ECO:0000313" key="1">
    <source>
        <dbReference type="EMBL" id="SMF52361.1"/>
    </source>
</evidence>
<reference evidence="2" key="1">
    <citation type="submission" date="2017-04" db="EMBL/GenBank/DDBJ databases">
        <authorList>
            <person name="Varghese N."/>
            <person name="Submissions S."/>
        </authorList>
    </citation>
    <scope>NUCLEOTIDE SEQUENCE [LARGE SCALE GENOMIC DNA]</scope>
    <source>
        <strain evidence="2">RKEM611</strain>
    </source>
</reference>
<accession>A0A1Y6C953</accession>
<name>A0A1Y6C953_9BACT</name>
<sequence length="194" mass="22188">MKCGVFALLVWVLAGSCSDESRDDEPQRLNLPFQEAVSSFEQLPPCTSDYHGVTILTMEQNLEYTCRAFSNDSRWVADPLRANQIVLTEHPWRSVCTQSLNDSSFAVWHVFLNDQVIEFYRYLATNDSCESLVLAQTIRLTYVLRDGVIDLNEIGDSFYLLFGLDSNARRLTLDGFLAEGVQFYDLQFLPYIES</sequence>